<evidence type="ECO:0000313" key="7">
    <source>
        <dbReference type="EMBL" id="OPX55327.1"/>
    </source>
</evidence>
<dbReference type="EC" id="2.7.7.65" evidence="2"/>
<dbReference type="InterPro" id="IPR043128">
    <property type="entry name" value="Rev_trsase/Diguanyl_cyclase"/>
</dbReference>
<dbReference type="EMBL" id="MTSM01000010">
    <property type="protein sequence ID" value="OPX55327.1"/>
    <property type="molecule type" value="Genomic_DNA"/>
</dbReference>
<keyword evidence="4" id="KW-0597">Phosphoprotein</keyword>
<evidence type="ECO:0000259" key="5">
    <source>
        <dbReference type="PROSITE" id="PS50110"/>
    </source>
</evidence>
<dbReference type="Gene3D" id="3.30.70.270">
    <property type="match status" value="1"/>
</dbReference>
<dbReference type="Pfam" id="PF00072">
    <property type="entry name" value="Response_reg"/>
    <property type="match status" value="1"/>
</dbReference>
<dbReference type="SUPFAM" id="SSF52172">
    <property type="entry name" value="CheY-like"/>
    <property type="match status" value="1"/>
</dbReference>
<evidence type="ECO:0000256" key="1">
    <source>
        <dbReference type="ARBA" id="ARBA00001946"/>
    </source>
</evidence>
<dbReference type="FunFam" id="3.30.70.270:FF:000001">
    <property type="entry name" value="Diguanylate cyclase domain protein"/>
    <property type="match status" value="1"/>
</dbReference>
<evidence type="ECO:0000256" key="3">
    <source>
        <dbReference type="ARBA" id="ARBA00034247"/>
    </source>
</evidence>
<reference evidence="7 8" key="1">
    <citation type="submission" date="2017-01" db="EMBL/GenBank/DDBJ databases">
        <title>Genome Sequencing of a Marine Spirillum, Oceanospirillum multiglobuliferum ATCC 33336, from Japan.</title>
        <authorList>
            <person name="Carney J.G."/>
            <person name="Trachtenberg A.M."/>
            <person name="Rheaume B.A."/>
            <person name="Linnane J.D."/>
            <person name="Pitts N.L."/>
            <person name="Mykles D.L."/>
            <person name="Maclea K.S."/>
        </authorList>
    </citation>
    <scope>NUCLEOTIDE SEQUENCE [LARGE SCALE GENOMIC DNA]</scope>
    <source>
        <strain evidence="7 8">ATCC 33336</strain>
    </source>
</reference>
<gene>
    <name evidence="7" type="ORF">BTE48_09165</name>
</gene>
<dbReference type="PANTHER" id="PTHR45138">
    <property type="entry name" value="REGULATORY COMPONENTS OF SENSORY TRANSDUCTION SYSTEM"/>
    <property type="match status" value="1"/>
</dbReference>
<comment type="catalytic activity">
    <reaction evidence="3">
        <text>2 GTP = 3',3'-c-di-GMP + 2 diphosphate</text>
        <dbReference type="Rhea" id="RHEA:24898"/>
        <dbReference type="ChEBI" id="CHEBI:33019"/>
        <dbReference type="ChEBI" id="CHEBI:37565"/>
        <dbReference type="ChEBI" id="CHEBI:58805"/>
        <dbReference type="EC" id="2.7.7.65"/>
    </reaction>
</comment>
<comment type="cofactor">
    <cofactor evidence="1">
        <name>Mg(2+)</name>
        <dbReference type="ChEBI" id="CHEBI:18420"/>
    </cofactor>
</comment>
<feature type="domain" description="GGDEF" evidence="6">
    <location>
        <begin position="165"/>
        <end position="294"/>
    </location>
</feature>
<evidence type="ECO:0000313" key="8">
    <source>
        <dbReference type="Proteomes" id="UP000191418"/>
    </source>
</evidence>
<dbReference type="OrthoDB" id="5620448at2"/>
<organism evidence="7 8">
    <name type="scientific">Oceanospirillum multiglobuliferum</name>
    <dbReference type="NCBI Taxonomy" id="64969"/>
    <lineage>
        <taxon>Bacteria</taxon>
        <taxon>Pseudomonadati</taxon>
        <taxon>Pseudomonadota</taxon>
        <taxon>Gammaproteobacteria</taxon>
        <taxon>Oceanospirillales</taxon>
        <taxon>Oceanospirillaceae</taxon>
        <taxon>Oceanospirillum</taxon>
    </lineage>
</organism>
<dbReference type="InterPro" id="IPR001789">
    <property type="entry name" value="Sig_transdc_resp-reg_receiver"/>
</dbReference>
<dbReference type="InterPro" id="IPR050469">
    <property type="entry name" value="Diguanylate_Cyclase"/>
</dbReference>
<dbReference type="SMART" id="SM00267">
    <property type="entry name" value="GGDEF"/>
    <property type="match status" value="1"/>
</dbReference>
<dbReference type="CDD" id="cd01949">
    <property type="entry name" value="GGDEF"/>
    <property type="match status" value="1"/>
</dbReference>
<feature type="domain" description="Response regulatory" evidence="5">
    <location>
        <begin position="6"/>
        <end position="122"/>
    </location>
</feature>
<dbReference type="Proteomes" id="UP000191418">
    <property type="component" value="Unassembled WGS sequence"/>
</dbReference>
<dbReference type="GO" id="GO:0052621">
    <property type="term" value="F:diguanylate cyclase activity"/>
    <property type="evidence" value="ECO:0007669"/>
    <property type="project" value="UniProtKB-EC"/>
</dbReference>
<dbReference type="GO" id="GO:1902201">
    <property type="term" value="P:negative regulation of bacterial-type flagellum-dependent cell motility"/>
    <property type="evidence" value="ECO:0007669"/>
    <property type="project" value="TreeGrafter"/>
</dbReference>
<dbReference type="PROSITE" id="PS50110">
    <property type="entry name" value="RESPONSE_REGULATORY"/>
    <property type="match status" value="1"/>
</dbReference>
<dbReference type="InterPro" id="IPR000160">
    <property type="entry name" value="GGDEF_dom"/>
</dbReference>
<dbReference type="GO" id="GO:0043709">
    <property type="term" value="P:cell adhesion involved in single-species biofilm formation"/>
    <property type="evidence" value="ECO:0007669"/>
    <property type="project" value="TreeGrafter"/>
</dbReference>
<evidence type="ECO:0000259" key="6">
    <source>
        <dbReference type="PROSITE" id="PS50887"/>
    </source>
</evidence>
<comment type="caution">
    <text evidence="7">The sequence shown here is derived from an EMBL/GenBank/DDBJ whole genome shotgun (WGS) entry which is preliminary data.</text>
</comment>
<dbReference type="AlphaFoldDB" id="A0A1T4PTJ1"/>
<dbReference type="SMART" id="SM00448">
    <property type="entry name" value="REC"/>
    <property type="match status" value="1"/>
</dbReference>
<dbReference type="STRING" id="64969.SAMN02745127_01618"/>
<dbReference type="GO" id="GO:0005886">
    <property type="term" value="C:plasma membrane"/>
    <property type="evidence" value="ECO:0007669"/>
    <property type="project" value="TreeGrafter"/>
</dbReference>
<dbReference type="GO" id="GO:0000160">
    <property type="term" value="P:phosphorelay signal transduction system"/>
    <property type="evidence" value="ECO:0007669"/>
    <property type="project" value="InterPro"/>
</dbReference>
<evidence type="ECO:0000256" key="2">
    <source>
        <dbReference type="ARBA" id="ARBA00012528"/>
    </source>
</evidence>
<proteinExistence type="predicted"/>
<dbReference type="Gene3D" id="3.40.50.2300">
    <property type="match status" value="1"/>
</dbReference>
<dbReference type="PANTHER" id="PTHR45138:SF9">
    <property type="entry name" value="DIGUANYLATE CYCLASE DGCM-RELATED"/>
    <property type="match status" value="1"/>
</dbReference>
<sequence length="294" mass="32746">MNEKATVLVVDDSATNIQVLAGILKNDYLVKVANSGQRCLDILTAGPLPDLLLLDIDMPDMDGYEVCRRVKADSDMSKIPIIFVTGMDSDDNEEYGLTLGAVDYITKPIRPAIVQARVKTQVMLKKQSDKLTFLAFHDQLTSVYNRYFMLEVAGQKVARTLRDGHSLSLLLLDIDHFKQVNDQHGHLVGDQVLVAMAQKLMEFNRKDDLVARFGGEEFIVLLDFCDKDSAVKKAEILRQAIEDLMPAGLKVTVSIGIAELRSGKESFNDMLKRADSALYQAKEQGRNRVVVAID</sequence>
<dbReference type="NCBIfam" id="TIGR00254">
    <property type="entry name" value="GGDEF"/>
    <property type="match status" value="1"/>
</dbReference>
<keyword evidence="8" id="KW-1185">Reference proteome</keyword>
<feature type="modified residue" description="4-aspartylphosphate" evidence="4">
    <location>
        <position position="55"/>
    </location>
</feature>
<protein>
    <recommendedName>
        <fullName evidence="2">diguanylate cyclase</fullName>
        <ecNumber evidence="2">2.7.7.65</ecNumber>
    </recommendedName>
</protein>
<dbReference type="RefSeq" id="WP_078745217.1">
    <property type="nucleotide sequence ID" value="NZ_FUXG01000009.1"/>
</dbReference>
<name>A0A1T4PTJ1_9GAMM</name>
<dbReference type="PROSITE" id="PS50887">
    <property type="entry name" value="GGDEF"/>
    <property type="match status" value="1"/>
</dbReference>
<dbReference type="Pfam" id="PF00990">
    <property type="entry name" value="GGDEF"/>
    <property type="match status" value="1"/>
</dbReference>
<accession>A0A1T4PTJ1</accession>
<dbReference type="InterPro" id="IPR029787">
    <property type="entry name" value="Nucleotide_cyclase"/>
</dbReference>
<evidence type="ECO:0000256" key="4">
    <source>
        <dbReference type="PROSITE-ProRule" id="PRU00169"/>
    </source>
</evidence>
<dbReference type="SUPFAM" id="SSF55073">
    <property type="entry name" value="Nucleotide cyclase"/>
    <property type="match status" value="1"/>
</dbReference>
<dbReference type="InterPro" id="IPR011006">
    <property type="entry name" value="CheY-like_superfamily"/>
</dbReference>